<organism evidence="1 2">
    <name type="scientific">Solea senegalensis</name>
    <name type="common">Senegalese sole</name>
    <dbReference type="NCBI Taxonomy" id="28829"/>
    <lineage>
        <taxon>Eukaryota</taxon>
        <taxon>Metazoa</taxon>
        <taxon>Chordata</taxon>
        <taxon>Craniata</taxon>
        <taxon>Vertebrata</taxon>
        <taxon>Euteleostomi</taxon>
        <taxon>Actinopterygii</taxon>
        <taxon>Neopterygii</taxon>
        <taxon>Teleostei</taxon>
        <taxon>Neoteleostei</taxon>
        <taxon>Acanthomorphata</taxon>
        <taxon>Carangaria</taxon>
        <taxon>Pleuronectiformes</taxon>
        <taxon>Pleuronectoidei</taxon>
        <taxon>Soleidae</taxon>
        <taxon>Solea</taxon>
    </lineage>
</organism>
<proteinExistence type="predicted"/>
<reference evidence="1 2" key="1">
    <citation type="journal article" date="2021" name="Sci. Rep.">
        <title>Chromosome anchoring in Senegalese sole (Solea senegalensis) reveals sex-associated markers and genome rearrangements in flatfish.</title>
        <authorList>
            <person name="Guerrero-Cozar I."/>
            <person name="Gomez-Garrido J."/>
            <person name="Berbel C."/>
            <person name="Martinez-Blanch J.F."/>
            <person name="Alioto T."/>
            <person name="Claros M.G."/>
            <person name="Gagnaire P.A."/>
            <person name="Manchado M."/>
        </authorList>
    </citation>
    <scope>NUCLEOTIDE SEQUENCE [LARGE SCALE GENOMIC DNA]</scope>
    <source>
        <strain evidence="1">Sse05_10M</strain>
    </source>
</reference>
<keyword evidence="2" id="KW-1185">Reference proteome</keyword>
<evidence type="ECO:0000313" key="2">
    <source>
        <dbReference type="Proteomes" id="UP000693946"/>
    </source>
</evidence>
<gene>
    <name evidence="1" type="ORF">JOB18_012117</name>
</gene>
<name>A0AAV6PQT4_SOLSE</name>
<protein>
    <submittedName>
        <fullName evidence="1">Uncharacterized protein</fullName>
    </submittedName>
</protein>
<accession>A0AAV6PQT4</accession>
<dbReference type="PANTHER" id="PTHR31025">
    <property type="entry name" value="SI:CH211-196P9.1-RELATED"/>
    <property type="match status" value="1"/>
</dbReference>
<comment type="caution">
    <text evidence="1">The sequence shown here is derived from an EMBL/GenBank/DDBJ whole genome shotgun (WGS) entry which is preliminary data.</text>
</comment>
<dbReference type="AlphaFoldDB" id="A0AAV6PQT4"/>
<dbReference type="Proteomes" id="UP000693946">
    <property type="component" value="Unassembled WGS sequence"/>
</dbReference>
<dbReference type="EMBL" id="JAGKHQ010000127">
    <property type="protein sequence ID" value="KAG7472946.1"/>
    <property type="molecule type" value="Genomic_DNA"/>
</dbReference>
<evidence type="ECO:0000313" key="1">
    <source>
        <dbReference type="EMBL" id="KAG7472946.1"/>
    </source>
</evidence>
<sequence>MVAKYPRSLQDVIEGDVVGPGYHSLVKQLQVRIENAKRPSAPTIMKRKRGSDGYDTEEIPAEKRAAVQDTYGCIKWDMEFMPMSEITDSQQEKKLKMKVLIEQANFSPDEVKTLMKSTYYSQLEDTCLAEDVQVENLPVTPCIIVCGTSCYASRQFMLAIDRKVVNDHIPTFIAAVCLMFGSYYSFNIHYPVDLGSTLEFLQSTVQLDNARQSTLQECGMASTLIRRHRYQHSASKDSCQSTVNT</sequence>
<dbReference type="PANTHER" id="PTHR31025:SF30">
    <property type="entry name" value="SI:DKEY-15H8.17"/>
    <property type="match status" value="1"/>
</dbReference>